<dbReference type="RefSeq" id="WP_182583363.1">
    <property type="nucleotide sequence ID" value="NZ_JACIUZ010000044.1"/>
</dbReference>
<sequence>MNLADRIKALAPKYGITIAELERKTEISNGQISKWSVRSPKTENLEKVANYFHVSLDYLTGNTSSNKTVDLDDENVIFTYQGKPLSEEDTALIKRLMNGKN</sequence>
<gene>
    <name evidence="2" type="ORF">H5R64_08400</name>
</gene>
<dbReference type="CDD" id="cd00093">
    <property type="entry name" value="HTH_XRE"/>
    <property type="match status" value="1"/>
</dbReference>
<dbReference type="SUPFAM" id="SSF47413">
    <property type="entry name" value="lambda repressor-like DNA-binding domains"/>
    <property type="match status" value="1"/>
</dbReference>
<dbReference type="Gene3D" id="1.10.260.40">
    <property type="entry name" value="lambda repressor-like DNA-binding domains"/>
    <property type="match status" value="1"/>
</dbReference>
<evidence type="ECO:0000313" key="2">
    <source>
        <dbReference type="EMBL" id="MBB1063775.1"/>
    </source>
</evidence>
<keyword evidence="3" id="KW-1185">Reference proteome</keyword>
<comment type="caution">
    <text evidence="2">The sequence shown here is derived from an EMBL/GenBank/DDBJ whole genome shotgun (WGS) entry which is preliminary data.</text>
</comment>
<dbReference type="EMBL" id="JACIUZ010000044">
    <property type="protein sequence ID" value="MBB1063775.1"/>
    <property type="molecule type" value="Genomic_DNA"/>
</dbReference>
<protein>
    <submittedName>
        <fullName evidence="2">Helix-turn-helix transcriptional regulator</fullName>
    </submittedName>
</protein>
<accession>A0ABR6E9A0</accession>
<reference evidence="2 3" key="1">
    <citation type="submission" date="2020-07" db="EMBL/GenBank/DDBJ databases">
        <title>Description of Limosilactobacillus balticus sp. nov., Limosilactobacillus agrestis sp. nov., Limosilactobacillus albertensis sp. nov., Limosilactobacillus rudii sp. nov., Limosilactobacillus fastidiosus sp. nov., five novel Limosilactobacillus species isolated from the vertebrate gastrointestinal tract, and proposal of 6 subspecies of Limosilactobacillus reuteri adapted to the gastrointestinal tract of specific vertebrate hosts.</title>
        <authorList>
            <person name="Li F."/>
            <person name="Cheng C."/>
            <person name="Zheng J."/>
            <person name="Quevedo R.M."/>
            <person name="Li J."/>
            <person name="Roos S."/>
            <person name="Gaenzle M.G."/>
            <person name="Walter J."/>
        </authorList>
    </citation>
    <scope>NUCLEOTIDE SEQUENCE [LARGE SCALE GENOMIC DNA]</scope>
    <source>
        <strain evidence="2 3">WF-MO7-1</strain>
    </source>
</reference>
<dbReference type="Proteomes" id="UP000544052">
    <property type="component" value="Unassembled WGS sequence"/>
</dbReference>
<dbReference type="Pfam" id="PF01381">
    <property type="entry name" value="HTH_3"/>
    <property type="match status" value="1"/>
</dbReference>
<evidence type="ECO:0000259" key="1">
    <source>
        <dbReference type="PROSITE" id="PS50943"/>
    </source>
</evidence>
<dbReference type="PROSITE" id="PS50943">
    <property type="entry name" value="HTH_CROC1"/>
    <property type="match status" value="1"/>
</dbReference>
<proteinExistence type="predicted"/>
<dbReference type="InterPro" id="IPR001387">
    <property type="entry name" value="Cro/C1-type_HTH"/>
</dbReference>
<feature type="domain" description="HTH cro/C1-type" evidence="1">
    <location>
        <begin position="7"/>
        <end position="59"/>
    </location>
</feature>
<dbReference type="InterPro" id="IPR010982">
    <property type="entry name" value="Lambda_DNA-bd_dom_sf"/>
</dbReference>
<evidence type="ECO:0000313" key="3">
    <source>
        <dbReference type="Proteomes" id="UP000544052"/>
    </source>
</evidence>
<name>A0ABR6E9A0_9LACO</name>
<organism evidence="2 3">
    <name type="scientific">Limosilactobacillus fastidiosus</name>
    <dbReference type="NCBI Taxonomy" id="2759855"/>
    <lineage>
        <taxon>Bacteria</taxon>
        <taxon>Bacillati</taxon>
        <taxon>Bacillota</taxon>
        <taxon>Bacilli</taxon>
        <taxon>Lactobacillales</taxon>
        <taxon>Lactobacillaceae</taxon>
        <taxon>Limosilactobacillus</taxon>
    </lineage>
</organism>
<dbReference type="SMART" id="SM00530">
    <property type="entry name" value="HTH_XRE"/>
    <property type="match status" value="1"/>
</dbReference>